<dbReference type="Gene3D" id="3.30.710.10">
    <property type="entry name" value="Potassium Channel Kv1.1, Chain A"/>
    <property type="match status" value="1"/>
</dbReference>
<evidence type="ECO:0000259" key="5">
    <source>
        <dbReference type="PROSITE" id="PS50097"/>
    </source>
</evidence>
<dbReference type="PIRSF" id="PIRSF037037">
    <property type="entry name" value="Kelch-like_protein_gigaxonin"/>
    <property type="match status" value="1"/>
</dbReference>
<evidence type="ECO:0000256" key="2">
    <source>
        <dbReference type="ARBA" id="ARBA00022441"/>
    </source>
</evidence>
<evidence type="ECO:0000256" key="1">
    <source>
        <dbReference type="ARBA" id="ARBA00013699"/>
    </source>
</evidence>
<feature type="domain" description="BTB" evidence="5">
    <location>
        <begin position="40"/>
        <end position="107"/>
    </location>
</feature>
<dbReference type="Gene3D" id="1.25.40.420">
    <property type="match status" value="1"/>
</dbReference>
<evidence type="ECO:0000256" key="4">
    <source>
        <dbReference type="ARBA" id="ARBA00043912"/>
    </source>
</evidence>
<reference evidence="7" key="1">
    <citation type="submission" date="2025-08" db="UniProtKB">
        <authorList>
            <consortium name="RefSeq"/>
        </authorList>
    </citation>
    <scope>IDENTIFICATION</scope>
    <source>
        <tissue evidence="7">Whole body</tissue>
    </source>
</reference>
<evidence type="ECO:0000256" key="3">
    <source>
        <dbReference type="ARBA" id="ARBA00022737"/>
    </source>
</evidence>
<evidence type="ECO:0000313" key="7">
    <source>
        <dbReference type="RefSeq" id="XP_025424880.1"/>
    </source>
</evidence>
<keyword evidence="6" id="KW-1185">Reference proteome</keyword>
<dbReference type="OrthoDB" id="191037at2759"/>
<dbReference type="Pfam" id="PF07707">
    <property type="entry name" value="BACK"/>
    <property type="match status" value="1"/>
</dbReference>
<dbReference type="InterPro" id="IPR011705">
    <property type="entry name" value="BACK"/>
</dbReference>
<dbReference type="InterPro" id="IPR015915">
    <property type="entry name" value="Kelch-typ_b-propeller"/>
</dbReference>
<sequence>MDVNIKEDEEKDSNISQLTRQVSLHTLNGFNELRLNEKLCDGSIILDNGDVYPIHRSVLSGSSDYFRTLFTTLPDNNCMKIHLKTVESSTIEQILQYIYLRQVDICYDNILDIMQTADYLRIDGLVQLCSKSLIVDYLEPENCVTLLQFADYYNFVTLSEATYNYIIKGFMNIVKQDNDLMKLKREEFKRIIQDNRLNVKREECVWEILVKWVDKDPDNRTNDLAFLLPNVRFGLMNVKYFVDNVKNHHYLQNRPDCASYITEAFKCLRQPALLSTSLLGPKFAQPRYPFELLFAIGGWSGGRPTGLIETYNIKSNRWTQICKEDPLGPRSYHGTLVINNDIYIIGGFDGTEYFNSCRKFDTSTMTWNEIAPMHSKRCYVSVVVLNNIIYAMGGYDGHHRLNSMEKYDFRRNQWTMVMPMNFQRSDACATVLNSKIYITGGFDGQSCLNSAETYNVETNEWKLLPAMRTRRSGVCCIAYHGLLYVLGGCDGSSRMNGCEKYDPATRKWSPVADMRSTRSNFAVELLDDTIFVAGGFNGVTTIALAERYDGRTDRWSDVKHMKVFRSALSACVIKDLPNIKRFLRSYRFHREDRKTFNKNNQPGDYSNAAIFAIQSQMLNGYQINRHRSDVIYEENEEPDNGNPHE</sequence>
<dbReference type="GO" id="GO:0003779">
    <property type="term" value="F:actin binding"/>
    <property type="evidence" value="ECO:0007669"/>
    <property type="project" value="UniProtKB-KW"/>
</dbReference>
<dbReference type="Proteomes" id="UP000694846">
    <property type="component" value="Unplaced"/>
</dbReference>
<dbReference type="GO" id="GO:0016567">
    <property type="term" value="P:protein ubiquitination"/>
    <property type="evidence" value="ECO:0007669"/>
    <property type="project" value="UniProtKB-UniPathway"/>
</dbReference>
<dbReference type="Gene3D" id="2.120.10.80">
    <property type="entry name" value="Kelch-type beta propeller"/>
    <property type="match status" value="2"/>
</dbReference>
<keyword evidence="2" id="KW-0880">Kelch repeat</keyword>
<proteinExistence type="predicted"/>
<dbReference type="InterPro" id="IPR000210">
    <property type="entry name" value="BTB/POZ_dom"/>
</dbReference>
<dbReference type="SMART" id="SM00225">
    <property type="entry name" value="BTB"/>
    <property type="match status" value="1"/>
</dbReference>
<evidence type="ECO:0000313" key="6">
    <source>
        <dbReference type="Proteomes" id="UP000694846"/>
    </source>
</evidence>
<dbReference type="SMART" id="SM00875">
    <property type="entry name" value="BACK"/>
    <property type="match status" value="1"/>
</dbReference>
<dbReference type="SUPFAM" id="SSF54695">
    <property type="entry name" value="POZ domain"/>
    <property type="match status" value="1"/>
</dbReference>
<dbReference type="GeneID" id="112693846"/>
<dbReference type="InterPro" id="IPR017096">
    <property type="entry name" value="BTB-kelch_protein"/>
</dbReference>
<dbReference type="SMART" id="SM00612">
    <property type="entry name" value="Kelch"/>
    <property type="match status" value="6"/>
</dbReference>
<dbReference type="UniPathway" id="UPA00143"/>
<organism evidence="6 7">
    <name type="scientific">Sipha flava</name>
    <name type="common">yellow sugarcane aphid</name>
    <dbReference type="NCBI Taxonomy" id="143950"/>
    <lineage>
        <taxon>Eukaryota</taxon>
        <taxon>Metazoa</taxon>
        <taxon>Ecdysozoa</taxon>
        <taxon>Arthropoda</taxon>
        <taxon>Hexapoda</taxon>
        <taxon>Insecta</taxon>
        <taxon>Pterygota</taxon>
        <taxon>Neoptera</taxon>
        <taxon>Paraneoptera</taxon>
        <taxon>Hemiptera</taxon>
        <taxon>Sternorrhyncha</taxon>
        <taxon>Aphidomorpha</taxon>
        <taxon>Aphidoidea</taxon>
        <taxon>Aphididae</taxon>
        <taxon>Sipha</taxon>
    </lineage>
</organism>
<dbReference type="PANTHER" id="PTHR45632">
    <property type="entry name" value="LD33804P"/>
    <property type="match status" value="1"/>
</dbReference>
<gene>
    <name evidence="7" type="primary">LOC112693846</name>
</gene>
<dbReference type="Pfam" id="PF24981">
    <property type="entry name" value="Beta-prop_ATRN-LZTR1"/>
    <property type="match status" value="1"/>
</dbReference>
<dbReference type="InterPro" id="IPR006652">
    <property type="entry name" value="Kelch_1"/>
</dbReference>
<dbReference type="FunFam" id="1.25.40.420:FF:000001">
    <property type="entry name" value="Kelch-like family member 12"/>
    <property type="match status" value="1"/>
</dbReference>
<dbReference type="RefSeq" id="XP_025424880.1">
    <property type="nucleotide sequence ID" value="XM_025569095.1"/>
</dbReference>
<protein>
    <recommendedName>
        <fullName evidence="1">Kelch-like protein diablo</fullName>
    </recommendedName>
</protein>
<accession>A0A8B8GPD7</accession>
<dbReference type="Pfam" id="PF00651">
    <property type="entry name" value="BTB"/>
    <property type="match status" value="1"/>
</dbReference>
<keyword evidence="3" id="KW-0677">Repeat</keyword>
<dbReference type="PROSITE" id="PS50097">
    <property type="entry name" value="BTB"/>
    <property type="match status" value="1"/>
</dbReference>
<dbReference type="InterPro" id="IPR056737">
    <property type="entry name" value="Beta-prop_ATRN-MKLN-like"/>
</dbReference>
<name>A0A8B8GPD7_9HEMI</name>
<dbReference type="PANTHER" id="PTHR45632:SF3">
    <property type="entry name" value="KELCH-LIKE PROTEIN 32"/>
    <property type="match status" value="1"/>
</dbReference>
<dbReference type="InterPro" id="IPR011333">
    <property type="entry name" value="SKP1/BTB/POZ_sf"/>
</dbReference>
<dbReference type="AlphaFoldDB" id="A0A8B8GPD7"/>
<comment type="function">
    <text evidence="4">Probable substrate-specific adapter of an E3 ubiquitin-protein ligase complex which mediates the ubiquitination and subsequent proteasomal degradation of target proteins. May have a role in synapse differentiation and growth.</text>
</comment>
<dbReference type="SUPFAM" id="SSF117281">
    <property type="entry name" value="Kelch motif"/>
    <property type="match status" value="1"/>
</dbReference>